<proteinExistence type="predicted"/>
<protein>
    <submittedName>
        <fullName evidence="2">A_thal_3526 domain-containing protein</fullName>
    </submittedName>
</protein>
<comment type="caution">
    <text evidence="2">The sequence shown here is derived from an EMBL/GenBank/DDBJ whole genome shotgun (WGS) entry which is preliminary data.</text>
</comment>
<feature type="transmembrane region" description="Helical" evidence="1">
    <location>
        <begin position="117"/>
        <end position="139"/>
    </location>
</feature>
<keyword evidence="3" id="KW-1185">Reference proteome</keyword>
<dbReference type="AlphaFoldDB" id="A0A1Q3AZP3"/>
<gene>
    <name evidence="2" type="ORF">CFOL_v3_04541</name>
</gene>
<sequence>YYHHHHYLLPCLHCHPHSYIRMVKKLKLLQNTYCILLTYTHAYIAIHHTKLCIYTIFCYCLVYDYMYLLLIIVYGTKPQVQHLIERCLLLHMDQHQCIKALEEHAFIQPLITVTGSLCVYVCLCLVLTVLYMCGTVASFCLHIESQCLLAVWRELQKENREFFQSYFDATYPR</sequence>
<dbReference type="OrthoDB" id="765837at2759"/>
<dbReference type="PANTHER" id="PTHR31871:SF5">
    <property type="entry name" value="TRANSMEMBRANE PROTEIN"/>
    <property type="match status" value="1"/>
</dbReference>
<dbReference type="InterPro" id="IPR006476">
    <property type="entry name" value="CHP01589_pln"/>
</dbReference>
<accession>A0A1Q3AZP3</accession>
<dbReference type="Proteomes" id="UP000187406">
    <property type="component" value="Unassembled WGS sequence"/>
</dbReference>
<evidence type="ECO:0000256" key="1">
    <source>
        <dbReference type="SAM" id="Phobius"/>
    </source>
</evidence>
<evidence type="ECO:0000313" key="3">
    <source>
        <dbReference type="Proteomes" id="UP000187406"/>
    </source>
</evidence>
<keyword evidence="1" id="KW-0472">Membrane</keyword>
<name>A0A1Q3AZP3_CEPFO</name>
<feature type="non-terminal residue" evidence="2">
    <location>
        <position position="173"/>
    </location>
</feature>
<dbReference type="EMBL" id="BDDD01000181">
    <property type="protein sequence ID" value="GAV61013.1"/>
    <property type="molecule type" value="Genomic_DNA"/>
</dbReference>
<dbReference type="PANTHER" id="PTHR31871">
    <property type="entry name" value="OS02G0137100 PROTEIN"/>
    <property type="match status" value="1"/>
</dbReference>
<feature type="non-terminal residue" evidence="2">
    <location>
        <position position="1"/>
    </location>
</feature>
<keyword evidence="1" id="KW-1133">Transmembrane helix</keyword>
<reference evidence="3" key="1">
    <citation type="submission" date="2016-04" db="EMBL/GenBank/DDBJ databases">
        <title>Cephalotus genome sequencing.</title>
        <authorList>
            <person name="Fukushima K."/>
            <person name="Hasebe M."/>
            <person name="Fang X."/>
        </authorList>
    </citation>
    <scope>NUCLEOTIDE SEQUENCE [LARGE SCALE GENOMIC DNA]</scope>
    <source>
        <strain evidence="3">cv. St1</strain>
    </source>
</reference>
<feature type="transmembrane region" description="Helical" evidence="1">
    <location>
        <begin position="53"/>
        <end position="76"/>
    </location>
</feature>
<feature type="transmembrane region" description="Helical" evidence="1">
    <location>
        <begin position="28"/>
        <end position="47"/>
    </location>
</feature>
<dbReference type="FunCoup" id="A0A1Q3AZP3">
    <property type="interactions" value="73"/>
</dbReference>
<organism evidence="2 3">
    <name type="scientific">Cephalotus follicularis</name>
    <name type="common">Albany pitcher plant</name>
    <dbReference type="NCBI Taxonomy" id="3775"/>
    <lineage>
        <taxon>Eukaryota</taxon>
        <taxon>Viridiplantae</taxon>
        <taxon>Streptophyta</taxon>
        <taxon>Embryophyta</taxon>
        <taxon>Tracheophyta</taxon>
        <taxon>Spermatophyta</taxon>
        <taxon>Magnoliopsida</taxon>
        <taxon>eudicotyledons</taxon>
        <taxon>Gunneridae</taxon>
        <taxon>Pentapetalae</taxon>
        <taxon>rosids</taxon>
        <taxon>fabids</taxon>
        <taxon>Oxalidales</taxon>
        <taxon>Cephalotaceae</taxon>
        <taxon>Cephalotus</taxon>
    </lineage>
</organism>
<dbReference type="InParanoid" id="A0A1Q3AZP3"/>
<dbReference type="Pfam" id="PF09713">
    <property type="entry name" value="A_thal_3526"/>
    <property type="match status" value="2"/>
</dbReference>
<dbReference type="STRING" id="3775.A0A1Q3AZP3"/>
<evidence type="ECO:0000313" key="2">
    <source>
        <dbReference type="EMBL" id="GAV61013.1"/>
    </source>
</evidence>
<keyword evidence="1" id="KW-0812">Transmembrane</keyword>